<dbReference type="InterPro" id="IPR002035">
    <property type="entry name" value="VWF_A"/>
</dbReference>
<dbReference type="AlphaFoldDB" id="A0A3G8ZLC5"/>
<dbReference type="SUPFAM" id="SSF53850">
    <property type="entry name" value="Periplasmic binding protein-like II"/>
    <property type="match status" value="1"/>
</dbReference>
<reference evidence="4 5" key="1">
    <citation type="submission" date="2018-11" db="EMBL/GenBank/DDBJ databases">
        <authorList>
            <person name="Da X."/>
        </authorList>
    </citation>
    <scope>NUCLEOTIDE SEQUENCE [LARGE SCALE GENOMIC DNA]</scope>
    <source>
        <strain evidence="4 5">S14-144</strain>
    </source>
</reference>
<organism evidence="4 5">
    <name type="scientific">Nakamurella antarctica</name>
    <dbReference type="NCBI Taxonomy" id="1902245"/>
    <lineage>
        <taxon>Bacteria</taxon>
        <taxon>Bacillati</taxon>
        <taxon>Actinomycetota</taxon>
        <taxon>Actinomycetes</taxon>
        <taxon>Nakamurellales</taxon>
        <taxon>Nakamurellaceae</taxon>
        <taxon>Nakamurella</taxon>
    </lineage>
</organism>
<keyword evidence="5" id="KW-1185">Reference proteome</keyword>
<evidence type="ECO:0000313" key="5">
    <source>
        <dbReference type="Proteomes" id="UP000268084"/>
    </source>
</evidence>
<reference evidence="4 5" key="2">
    <citation type="submission" date="2018-12" db="EMBL/GenBank/DDBJ databases">
        <title>Nakamurella antarcticus sp. nov., isolated from Antarctica South Shetland Islands soil.</title>
        <authorList>
            <person name="Peng F."/>
        </authorList>
    </citation>
    <scope>NUCLEOTIDE SEQUENCE [LARGE SCALE GENOMIC DNA]</scope>
    <source>
        <strain evidence="4 5">S14-144</strain>
    </source>
</reference>
<protein>
    <recommendedName>
        <fullName evidence="3">VWFA domain-containing protein</fullName>
    </recommendedName>
</protein>
<dbReference type="InterPro" id="IPR036465">
    <property type="entry name" value="vWFA_dom_sf"/>
</dbReference>
<dbReference type="KEGG" id="nak:EH165_05180"/>
<keyword evidence="2" id="KW-0472">Membrane</keyword>
<evidence type="ECO:0000259" key="3">
    <source>
        <dbReference type="PROSITE" id="PS50234"/>
    </source>
</evidence>
<gene>
    <name evidence="4" type="ORF">EH165_05180</name>
</gene>
<dbReference type="RefSeq" id="WP_124798320.1">
    <property type="nucleotide sequence ID" value="NZ_CP034170.1"/>
</dbReference>
<evidence type="ECO:0000256" key="2">
    <source>
        <dbReference type="SAM" id="Phobius"/>
    </source>
</evidence>
<keyword evidence="2" id="KW-0812">Transmembrane</keyword>
<accession>A0A3G8ZLC5</accession>
<dbReference type="PROSITE" id="PS50234">
    <property type="entry name" value="VWFA"/>
    <property type="match status" value="1"/>
</dbReference>
<proteinExistence type="predicted"/>
<evidence type="ECO:0000256" key="1">
    <source>
        <dbReference type="SAM" id="MobiDB-lite"/>
    </source>
</evidence>
<dbReference type="Pfam" id="PF13768">
    <property type="entry name" value="VWA_3"/>
    <property type="match status" value="1"/>
</dbReference>
<name>A0A3G8ZLC5_9ACTN</name>
<feature type="compositionally biased region" description="Polar residues" evidence="1">
    <location>
        <begin position="381"/>
        <end position="392"/>
    </location>
</feature>
<feature type="domain" description="VWFA" evidence="3">
    <location>
        <begin position="432"/>
        <end position="623"/>
    </location>
</feature>
<dbReference type="SUPFAM" id="SSF53300">
    <property type="entry name" value="vWA-like"/>
    <property type="match status" value="1"/>
</dbReference>
<dbReference type="Gene3D" id="3.40.50.410">
    <property type="entry name" value="von Willebrand factor, type A domain"/>
    <property type="match status" value="1"/>
</dbReference>
<feature type="compositionally biased region" description="Low complexity" evidence="1">
    <location>
        <begin position="371"/>
        <end position="380"/>
    </location>
</feature>
<evidence type="ECO:0000313" key="4">
    <source>
        <dbReference type="EMBL" id="AZI57635.1"/>
    </source>
</evidence>
<dbReference type="EMBL" id="CP034170">
    <property type="protein sequence ID" value="AZI57635.1"/>
    <property type="molecule type" value="Genomic_DNA"/>
</dbReference>
<sequence length="623" mass="61525">MGRHADDKRRRGIAAWPIITAVAVLVIGGALAAWILWLRSDGNTGVTAVGCASDRTVGVVTDAALAPSISEIASAYNATKPATRGACITVSVQTMESADAAGALASGWTVAAPQPSVWISDVPGDVADLASKMPSMTAGMNDKSFAYSPVVLAVKRGSVASPNTFGWVDLGTKSAGGKIALANPAKDTAAYYALQSFIANSGATTAISAADLTASKQVISSLAAVSAPSTGADAAMAALAAGNAPFSAVPVIEADLAAFNAANADPLEALYPGGPTVGTAISAIALSAPWVDATAQDGAATFIAYLLKGQATTVLQTAGFRVVDATPAAKAHGIDPSVAITTLPSAARALAFDFAAAIAGSQPVPEPAPPATTDAAPGEPSTDTTPASTESAAPSVPESAGVPILGEAASSQAPLSPAGSEPPAPTPPTGPIITLVVDASAGMSSIENGKTLMAWVQESLTGALAQNPENGFGLYSISNSAGPGYTQLVPTGEVSDTVGAVSRLDALNSAINRLAPSGARWSYAAIVEAYKQAVANAVAGRVNRVIVIVDGPDLTPSTSRASVVSAIAASAAQGKNVTLEIVGLGSDPPQAALSDIARAGGGTYTSVPVASDVPATIAPFLAG</sequence>
<feature type="compositionally biased region" description="Pro residues" evidence="1">
    <location>
        <begin position="420"/>
        <end position="430"/>
    </location>
</feature>
<feature type="region of interest" description="Disordered" evidence="1">
    <location>
        <begin position="361"/>
        <end position="433"/>
    </location>
</feature>
<dbReference type="Proteomes" id="UP000268084">
    <property type="component" value="Chromosome"/>
</dbReference>
<keyword evidence="2" id="KW-1133">Transmembrane helix</keyword>
<dbReference type="OrthoDB" id="5171781at2"/>
<feature type="transmembrane region" description="Helical" evidence="2">
    <location>
        <begin position="12"/>
        <end position="37"/>
    </location>
</feature>
<dbReference type="Gene3D" id="3.40.190.10">
    <property type="entry name" value="Periplasmic binding protein-like II"/>
    <property type="match status" value="2"/>
</dbReference>